<sequence>MAYKNIFFDLDHTLWDFEANAKDAIAEVFATTNLSQRGIENFDDFFERYSFHNTRLWDLYTKGRIKQDVLKWKRMYLAMLDFKIADEPLAHQMDGAFLQILPTKSKVFPHTFEVLDYLKEKNYPLHLITNGFDAIQAGKLKSSNMAHYFDKVITSETSNSLKPQPEIFQYALDITHGNAETSVMIGDNQDADIAGANNMQIDSIWVNHINAQQIVPSTHTILNLVQLKEIL</sequence>
<dbReference type="KEGG" id="arac:E0W69_017105"/>
<dbReference type="NCBIfam" id="TIGR02254">
    <property type="entry name" value="YjjG_YfnB"/>
    <property type="match status" value="1"/>
</dbReference>
<evidence type="ECO:0000313" key="1">
    <source>
        <dbReference type="EMBL" id="QES90296.1"/>
    </source>
</evidence>
<dbReference type="SUPFAM" id="SSF56784">
    <property type="entry name" value="HAD-like"/>
    <property type="match status" value="1"/>
</dbReference>
<dbReference type="InterPro" id="IPR023214">
    <property type="entry name" value="HAD_sf"/>
</dbReference>
<dbReference type="EMBL" id="CP044016">
    <property type="protein sequence ID" value="QES90296.1"/>
    <property type="molecule type" value="Genomic_DNA"/>
</dbReference>
<dbReference type="NCBIfam" id="TIGR01549">
    <property type="entry name" value="HAD-SF-IA-v1"/>
    <property type="match status" value="1"/>
</dbReference>
<dbReference type="PRINTS" id="PR00413">
    <property type="entry name" value="HADHALOGNASE"/>
</dbReference>
<keyword evidence="2" id="KW-1185">Reference proteome</keyword>
<dbReference type="InterPro" id="IPR011951">
    <property type="entry name" value="HAD-SF_hydro_IA_YjjG/PynA"/>
</dbReference>
<dbReference type="Gene3D" id="1.10.150.240">
    <property type="entry name" value="Putative phosphatase, domain 2"/>
    <property type="match status" value="1"/>
</dbReference>
<gene>
    <name evidence="1" type="ORF">E0W69_017105</name>
</gene>
<accession>A0A5P2G3B1</accession>
<organism evidence="1 2">
    <name type="scientific">Rhizosphaericola mali</name>
    <dbReference type="NCBI Taxonomy" id="2545455"/>
    <lineage>
        <taxon>Bacteria</taxon>
        <taxon>Pseudomonadati</taxon>
        <taxon>Bacteroidota</taxon>
        <taxon>Chitinophagia</taxon>
        <taxon>Chitinophagales</taxon>
        <taxon>Chitinophagaceae</taxon>
        <taxon>Rhizosphaericola</taxon>
    </lineage>
</organism>
<name>A0A5P2G3B1_9BACT</name>
<dbReference type="GO" id="GO:0008253">
    <property type="term" value="F:5'-nucleotidase activity"/>
    <property type="evidence" value="ECO:0007669"/>
    <property type="project" value="InterPro"/>
</dbReference>
<dbReference type="Pfam" id="PF00702">
    <property type="entry name" value="Hydrolase"/>
    <property type="match status" value="1"/>
</dbReference>
<proteinExistence type="predicted"/>
<dbReference type="Gene3D" id="3.40.50.1000">
    <property type="entry name" value="HAD superfamily/HAD-like"/>
    <property type="match status" value="1"/>
</dbReference>
<dbReference type="PANTHER" id="PTHR47478">
    <property type="match status" value="1"/>
</dbReference>
<dbReference type="InterPro" id="IPR023198">
    <property type="entry name" value="PGP-like_dom2"/>
</dbReference>
<reference evidence="1 2" key="1">
    <citation type="submission" date="2019-09" db="EMBL/GenBank/DDBJ databases">
        <title>Complete genome sequence of Arachidicoccus sp. B3-10 isolated from apple orchard soil.</title>
        <authorList>
            <person name="Kim H.S."/>
            <person name="Han K.-I."/>
            <person name="Suh M.K."/>
            <person name="Lee K.C."/>
            <person name="Eom M.K."/>
            <person name="Kim J.-S."/>
            <person name="Kang S.W."/>
            <person name="Sin Y."/>
            <person name="Lee J.-S."/>
        </authorList>
    </citation>
    <scope>NUCLEOTIDE SEQUENCE [LARGE SCALE GENOMIC DNA]</scope>
    <source>
        <strain evidence="1 2">B3-10</strain>
    </source>
</reference>
<protein>
    <submittedName>
        <fullName evidence="1">Noncanonical pyrimidine nucleotidase, YjjG family</fullName>
    </submittedName>
</protein>
<dbReference type="Proteomes" id="UP000292424">
    <property type="component" value="Chromosome"/>
</dbReference>
<dbReference type="InterPro" id="IPR036412">
    <property type="entry name" value="HAD-like_sf"/>
</dbReference>
<dbReference type="PANTHER" id="PTHR47478:SF1">
    <property type="entry name" value="PYRIMIDINE 5'-NUCLEOTIDASE YJJG"/>
    <property type="match status" value="1"/>
</dbReference>
<dbReference type="InterPro" id="IPR006439">
    <property type="entry name" value="HAD-SF_hydro_IA"/>
</dbReference>
<dbReference type="InterPro" id="IPR052550">
    <property type="entry name" value="Pyrimidine_5'-ntase_YjjG"/>
</dbReference>
<evidence type="ECO:0000313" key="2">
    <source>
        <dbReference type="Proteomes" id="UP000292424"/>
    </source>
</evidence>
<dbReference type="AlphaFoldDB" id="A0A5P2G3B1"/>
<dbReference type="RefSeq" id="WP_131331281.1">
    <property type="nucleotide sequence ID" value="NZ_CP044016.1"/>
</dbReference>
<dbReference type="OrthoDB" id="9802350at2"/>
<dbReference type="SFLD" id="SFLDG01129">
    <property type="entry name" value="C1.5:_HAD__Beta-PGM__Phosphata"/>
    <property type="match status" value="1"/>
</dbReference>
<dbReference type="SFLD" id="SFLDS00003">
    <property type="entry name" value="Haloacid_Dehalogenase"/>
    <property type="match status" value="1"/>
</dbReference>